<gene>
    <name evidence="1" type="ORF">NM688_g8537</name>
</gene>
<evidence type="ECO:0000313" key="2">
    <source>
        <dbReference type="Proteomes" id="UP001148662"/>
    </source>
</evidence>
<keyword evidence="2" id="KW-1185">Reference proteome</keyword>
<proteinExistence type="predicted"/>
<accession>A0ACC1RSD9</accession>
<dbReference type="EMBL" id="JANHOG010002328">
    <property type="protein sequence ID" value="KAJ3524565.1"/>
    <property type="molecule type" value="Genomic_DNA"/>
</dbReference>
<organism evidence="1 2">
    <name type="scientific">Phlebia brevispora</name>
    <dbReference type="NCBI Taxonomy" id="194682"/>
    <lineage>
        <taxon>Eukaryota</taxon>
        <taxon>Fungi</taxon>
        <taxon>Dikarya</taxon>
        <taxon>Basidiomycota</taxon>
        <taxon>Agaricomycotina</taxon>
        <taxon>Agaricomycetes</taxon>
        <taxon>Polyporales</taxon>
        <taxon>Meruliaceae</taxon>
        <taxon>Phlebia</taxon>
    </lineage>
</organism>
<sequence>MSAKRWGDIVYSHVPALCMKQNTEHFFKHDPERFETYLEAVESGKKRISGATLMPHELLRQAVELYTEMSMFPTSDGPSRNRVRRKVAETQLRTIELQWKTLVERLRGYGTLDNALAICDVSGSMGYLGYKYPRGQVQPLLPALALSIVTAQIAKPPFANCFITFSRRPQFIQLDPSRTLGELAQDIVHAHCGMDTNLHAVFMDLLLPLAIQNKVKQEDMIKRLFIFSDMQFNAAQTAQFPLMGQPLPHPVDWETNHDAIEKAFREAGYELPEIVYWDLAGAHGTAPVTHNKEGVALMSGFSPAMMKAFMEDTTEDANAMEIETDWEVVGETVAVAAAEAPAARLTPLDVMKNVLSKTSYDGLVVTD</sequence>
<comment type="caution">
    <text evidence="1">The sequence shown here is derived from an EMBL/GenBank/DDBJ whole genome shotgun (WGS) entry which is preliminary data.</text>
</comment>
<protein>
    <submittedName>
        <fullName evidence="1">Uncharacterized protein</fullName>
    </submittedName>
</protein>
<name>A0ACC1RSD9_9APHY</name>
<reference evidence="1" key="1">
    <citation type="submission" date="2022-07" db="EMBL/GenBank/DDBJ databases">
        <title>Genome Sequence of Phlebia brevispora.</title>
        <authorList>
            <person name="Buettner E."/>
        </authorList>
    </citation>
    <scope>NUCLEOTIDE SEQUENCE</scope>
    <source>
        <strain evidence="1">MPL23</strain>
    </source>
</reference>
<dbReference type="Proteomes" id="UP001148662">
    <property type="component" value="Unassembled WGS sequence"/>
</dbReference>
<evidence type="ECO:0000313" key="1">
    <source>
        <dbReference type="EMBL" id="KAJ3524565.1"/>
    </source>
</evidence>